<keyword evidence="3 7" id="KW-0560">Oxidoreductase</keyword>
<dbReference type="InterPro" id="IPR036249">
    <property type="entry name" value="Thioredoxin-like_sf"/>
</dbReference>
<evidence type="ECO:0000256" key="2">
    <source>
        <dbReference type="ARBA" id="ARBA00022862"/>
    </source>
</evidence>
<dbReference type="PANTHER" id="PTHR42801:SF21">
    <property type="entry name" value="BCPB PROTEIN"/>
    <property type="match status" value="1"/>
</dbReference>
<dbReference type="EMBL" id="JBHFNQ010000008">
    <property type="protein sequence ID" value="MFB2875409.1"/>
    <property type="molecule type" value="Genomic_DNA"/>
</dbReference>
<keyword evidence="5" id="KW-0676">Redox-active center</keyword>
<evidence type="ECO:0000256" key="4">
    <source>
        <dbReference type="ARBA" id="ARBA00023157"/>
    </source>
</evidence>
<evidence type="ECO:0000256" key="1">
    <source>
        <dbReference type="ARBA" id="ARBA00022559"/>
    </source>
</evidence>
<accession>A0ABV4WY16</accession>
<dbReference type="InterPro" id="IPR013766">
    <property type="entry name" value="Thioredoxin_domain"/>
</dbReference>
<dbReference type="RefSeq" id="WP_413268575.1">
    <property type="nucleotide sequence ID" value="NZ_JBHFNQ010000008.1"/>
</dbReference>
<dbReference type="SUPFAM" id="SSF52833">
    <property type="entry name" value="Thioredoxin-like"/>
    <property type="match status" value="1"/>
</dbReference>
<evidence type="ECO:0000313" key="7">
    <source>
        <dbReference type="EMBL" id="MFB2875409.1"/>
    </source>
</evidence>
<name>A0ABV4WY16_9CYAN</name>
<evidence type="ECO:0000259" key="6">
    <source>
        <dbReference type="PROSITE" id="PS51352"/>
    </source>
</evidence>
<protein>
    <submittedName>
        <fullName evidence="7">Peroxiredoxin</fullName>
        <ecNumber evidence="7">1.11.1.24</ecNumber>
    </submittedName>
</protein>
<dbReference type="EC" id="1.11.1.24" evidence="7"/>
<dbReference type="PANTHER" id="PTHR42801">
    <property type="entry name" value="THIOREDOXIN-DEPENDENT PEROXIDE REDUCTASE"/>
    <property type="match status" value="1"/>
</dbReference>
<evidence type="ECO:0000256" key="3">
    <source>
        <dbReference type="ARBA" id="ARBA00023002"/>
    </source>
</evidence>
<dbReference type="Proteomes" id="UP001576774">
    <property type="component" value="Unassembled WGS sequence"/>
</dbReference>
<dbReference type="Pfam" id="PF08534">
    <property type="entry name" value="Redoxin"/>
    <property type="match status" value="1"/>
</dbReference>
<comment type="caution">
    <text evidence="7">The sequence shown here is derived from an EMBL/GenBank/DDBJ whole genome shotgun (WGS) entry which is preliminary data.</text>
</comment>
<dbReference type="InterPro" id="IPR050924">
    <property type="entry name" value="Peroxiredoxin_BCP/PrxQ"/>
</dbReference>
<dbReference type="CDD" id="cd03017">
    <property type="entry name" value="PRX_BCP"/>
    <property type="match status" value="1"/>
</dbReference>
<evidence type="ECO:0000256" key="5">
    <source>
        <dbReference type="ARBA" id="ARBA00023284"/>
    </source>
</evidence>
<reference evidence="7 8" key="1">
    <citation type="submission" date="2024-09" db="EMBL/GenBank/DDBJ databases">
        <title>Floridaenema gen nov. (Aerosakkonemataceae, Aerosakkonematales ord. nov., Cyanobacteria) from benthic tropical and subtropical fresh waters, with the description of four new species.</title>
        <authorList>
            <person name="Moretto J.A."/>
            <person name="Berthold D.E."/>
            <person name="Lefler F.W."/>
            <person name="Huang I.-S."/>
            <person name="Laughinghouse H. IV."/>
        </authorList>
    </citation>
    <scope>NUCLEOTIDE SEQUENCE [LARGE SCALE GENOMIC DNA]</scope>
    <source>
        <strain evidence="7 8">BLCC-F46</strain>
    </source>
</reference>
<organism evidence="7 8">
    <name type="scientific">Floridaenema aerugineum BLCC-F46</name>
    <dbReference type="NCBI Taxonomy" id="3153654"/>
    <lineage>
        <taxon>Bacteria</taxon>
        <taxon>Bacillati</taxon>
        <taxon>Cyanobacteriota</taxon>
        <taxon>Cyanophyceae</taxon>
        <taxon>Oscillatoriophycideae</taxon>
        <taxon>Aerosakkonematales</taxon>
        <taxon>Aerosakkonemataceae</taxon>
        <taxon>Floridanema</taxon>
        <taxon>Floridanema aerugineum</taxon>
    </lineage>
</organism>
<keyword evidence="4" id="KW-1015">Disulfide bond</keyword>
<keyword evidence="8" id="KW-1185">Reference proteome</keyword>
<proteinExistence type="predicted"/>
<feature type="domain" description="Thioredoxin" evidence="6">
    <location>
        <begin position="30"/>
        <end position="192"/>
    </location>
</feature>
<dbReference type="InterPro" id="IPR013740">
    <property type="entry name" value="Redoxin"/>
</dbReference>
<sequence length="192" mass="21467">MQNFDEVPKDVLVEIPKNLPAPIDDGACNHLLGLTLPSVNLASTRGKVVNLSEISGWLVIYCYPMTGKPGRVLPDGWIQIPGAAGCTPQSCSFRDRYTELKALNCQIFGMSTQSTEDQLEAAERLHLPFELLSDAAFQFAEALRLPLFEVEGMRLLKRVTLIAKDGKIVKYFYPVFPPDKNIDDLLSWLRQN</sequence>
<keyword evidence="2" id="KW-0049">Antioxidant</keyword>
<gene>
    <name evidence="7" type="ORF">ACE1CC_00805</name>
</gene>
<dbReference type="Gene3D" id="3.40.30.10">
    <property type="entry name" value="Glutaredoxin"/>
    <property type="match status" value="1"/>
</dbReference>
<keyword evidence="1 7" id="KW-0575">Peroxidase</keyword>
<evidence type="ECO:0000313" key="8">
    <source>
        <dbReference type="Proteomes" id="UP001576774"/>
    </source>
</evidence>
<dbReference type="GO" id="GO:0140824">
    <property type="term" value="F:thioredoxin-dependent peroxiredoxin activity"/>
    <property type="evidence" value="ECO:0007669"/>
    <property type="project" value="UniProtKB-EC"/>
</dbReference>
<dbReference type="PROSITE" id="PS51352">
    <property type="entry name" value="THIOREDOXIN_2"/>
    <property type="match status" value="1"/>
</dbReference>